<keyword evidence="14" id="KW-0413">Isomerase</keyword>
<evidence type="ECO:0000256" key="12">
    <source>
        <dbReference type="ARBA" id="ARBA00056546"/>
    </source>
</evidence>
<keyword evidence="15" id="KW-1185">Reference proteome</keyword>
<evidence type="ECO:0000256" key="9">
    <source>
        <dbReference type="ARBA" id="ARBA00042052"/>
    </source>
</evidence>
<evidence type="ECO:0000256" key="13">
    <source>
        <dbReference type="RuleBase" id="RU003707"/>
    </source>
</evidence>
<dbReference type="OrthoDB" id="9775794at2"/>
<dbReference type="InterPro" id="IPR029045">
    <property type="entry name" value="ClpP/crotonase-like_dom_sf"/>
</dbReference>
<keyword evidence="3" id="KW-0963">Cytoplasm</keyword>
<dbReference type="AlphaFoldDB" id="A0A2I0QW38"/>
<dbReference type="Gene3D" id="3.90.226.10">
    <property type="entry name" value="2-enoyl-CoA Hydratase, Chain A, domain 1"/>
    <property type="match status" value="1"/>
</dbReference>
<evidence type="ECO:0000313" key="15">
    <source>
        <dbReference type="Proteomes" id="UP000243524"/>
    </source>
</evidence>
<dbReference type="EMBL" id="PJNH01000001">
    <property type="protein sequence ID" value="PKR78524.1"/>
    <property type="molecule type" value="Genomic_DNA"/>
</dbReference>
<evidence type="ECO:0000256" key="3">
    <source>
        <dbReference type="ARBA" id="ARBA00022490"/>
    </source>
</evidence>
<dbReference type="Pfam" id="PF00378">
    <property type="entry name" value="ECH_1"/>
    <property type="match status" value="1"/>
</dbReference>
<evidence type="ECO:0000256" key="1">
    <source>
        <dbReference type="ARBA" id="ARBA00004514"/>
    </source>
</evidence>
<protein>
    <recommendedName>
        <fullName evidence="8">Ethylmalonyl-CoA decarboxylase</fullName>
        <ecNumber evidence="7">4.1.1.94</ecNumber>
    </recommendedName>
    <alternativeName>
        <fullName evidence="10">Enoyl-CoA hydratase domain-containing protein 1</fullName>
    </alternativeName>
    <alternativeName>
        <fullName evidence="9">Methylmalonyl-CoA decarboxylase</fullName>
    </alternativeName>
</protein>
<comment type="catalytic activity">
    <reaction evidence="6">
        <text>(2R)-ethylmalonyl-CoA + H(+) = butanoyl-CoA + CO2</text>
        <dbReference type="Rhea" id="RHEA:59540"/>
        <dbReference type="ChEBI" id="CHEBI:15378"/>
        <dbReference type="ChEBI" id="CHEBI:16526"/>
        <dbReference type="ChEBI" id="CHEBI:57371"/>
        <dbReference type="ChEBI" id="CHEBI:85316"/>
        <dbReference type="EC" id="4.1.1.94"/>
    </reaction>
    <physiologicalReaction direction="left-to-right" evidence="6">
        <dbReference type="Rhea" id="RHEA:59541"/>
    </physiologicalReaction>
</comment>
<dbReference type="PANTHER" id="PTHR11941:SF27">
    <property type="entry name" value="ETHYLMALONYL-COA DECARBOXYLASE"/>
    <property type="match status" value="1"/>
</dbReference>
<comment type="function">
    <text evidence="12">Decarboxylates ethylmalonyl-CoA, a potentially toxic metabolite, to form butyryl-CoA, suggesting it might be involved in metabolite proofreading. Acts preferentially on (S)-ethylmalonyl-CoA but also has some activity on the (R)-isomer. Also has methylmalonyl-CoA decarboxylase activity at lower level.</text>
</comment>
<comment type="similarity">
    <text evidence="2 13">Belongs to the enoyl-CoA hydratase/isomerase family.</text>
</comment>
<dbReference type="SUPFAM" id="SSF52096">
    <property type="entry name" value="ClpP/crotonase"/>
    <property type="match status" value="1"/>
</dbReference>
<proteinExistence type="inferred from homology"/>
<comment type="catalytic activity">
    <reaction evidence="11">
        <text>(S)-methylmalonyl-CoA + H(+) = propanoyl-CoA + CO2</text>
        <dbReference type="Rhea" id="RHEA:61340"/>
        <dbReference type="ChEBI" id="CHEBI:15378"/>
        <dbReference type="ChEBI" id="CHEBI:16526"/>
        <dbReference type="ChEBI" id="CHEBI:57327"/>
        <dbReference type="ChEBI" id="CHEBI:57392"/>
        <dbReference type="EC" id="4.1.1.94"/>
    </reaction>
    <physiologicalReaction direction="left-to-right" evidence="11">
        <dbReference type="Rhea" id="RHEA:61341"/>
    </physiologicalReaction>
</comment>
<comment type="catalytic activity">
    <reaction evidence="5">
        <text>(2S)-ethylmalonyl-CoA + H(+) = butanoyl-CoA + CO2</text>
        <dbReference type="Rhea" id="RHEA:32131"/>
        <dbReference type="ChEBI" id="CHEBI:15378"/>
        <dbReference type="ChEBI" id="CHEBI:16526"/>
        <dbReference type="ChEBI" id="CHEBI:57371"/>
        <dbReference type="ChEBI" id="CHEBI:60909"/>
        <dbReference type="EC" id="4.1.1.94"/>
    </reaction>
    <physiologicalReaction direction="left-to-right" evidence="5">
        <dbReference type="Rhea" id="RHEA:32132"/>
    </physiologicalReaction>
</comment>
<evidence type="ECO:0000256" key="10">
    <source>
        <dbReference type="ARBA" id="ARBA00042182"/>
    </source>
</evidence>
<dbReference type="Proteomes" id="UP000243524">
    <property type="component" value="Unassembled WGS sequence"/>
</dbReference>
<name>A0A2I0QW38_9BACI</name>
<reference evidence="14 15" key="1">
    <citation type="submission" date="2017-06" db="EMBL/GenBank/DDBJ databases">
        <title>the draft geome sequence of Illustriluteabacillus marina B3227.</title>
        <authorList>
            <person name="He R.-H."/>
            <person name="Du Z.-J."/>
        </authorList>
    </citation>
    <scope>NUCLEOTIDE SEQUENCE [LARGE SCALE GENOMIC DNA]</scope>
    <source>
        <strain evidence="14 15">B3227</strain>
    </source>
</reference>
<evidence type="ECO:0000256" key="2">
    <source>
        <dbReference type="ARBA" id="ARBA00005254"/>
    </source>
</evidence>
<organism evidence="14 15">
    <name type="scientific">Halalkalibacillus sediminis</name>
    <dbReference type="NCBI Taxonomy" id="2018042"/>
    <lineage>
        <taxon>Bacteria</taxon>
        <taxon>Bacillati</taxon>
        <taxon>Bacillota</taxon>
        <taxon>Bacilli</taxon>
        <taxon>Bacillales</taxon>
        <taxon>Bacillaceae</taxon>
        <taxon>Halalkalibacillus</taxon>
    </lineage>
</organism>
<evidence type="ECO:0000256" key="5">
    <source>
        <dbReference type="ARBA" id="ARBA00036343"/>
    </source>
</evidence>
<dbReference type="GO" id="GO:0005829">
    <property type="term" value="C:cytosol"/>
    <property type="evidence" value="ECO:0007669"/>
    <property type="project" value="UniProtKB-SubCell"/>
</dbReference>
<evidence type="ECO:0000313" key="14">
    <source>
        <dbReference type="EMBL" id="PKR78524.1"/>
    </source>
</evidence>
<evidence type="ECO:0000256" key="6">
    <source>
        <dbReference type="ARBA" id="ARBA00036541"/>
    </source>
</evidence>
<evidence type="ECO:0000256" key="8">
    <source>
        <dbReference type="ARBA" id="ARBA00039903"/>
    </source>
</evidence>
<comment type="subcellular location">
    <subcellularLocation>
        <location evidence="1">Cytoplasm</location>
        <location evidence="1">Cytosol</location>
    </subcellularLocation>
</comment>
<evidence type="ECO:0000256" key="11">
    <source>
        <dbReference type="ARBA" id="ARBA00047446"/>
    </source>
</evidence>
<dbReference type="CDD" id="cd06558">
    <property type="entry name" value="crotonase-like"/>
    <property type="match status" value="1"/>
</dbReference>
<dbReference type="InterPro" id="IPR018376">
    <property type="entry name" value="Enoyl-CoA_hyd/isom_CS"/>
</dbReference>
<dbReference type="PROSITE" id="PS00166">
    <property type="entry name" value="ENOYL_COA_HYDRATASE"/>
    <property type="match status" value="1"/>
</dbReference>
<dbReference type="InterPro" id="IPR001753">
    <property type="entry name" value="Enoyl-CoA_hydra/iso"/>
</dbReference>
<comment type="caution">
    <text evidence="14">The sequence shown here is derived from an EMBL/GenBank/DDBJ whole genome shotgun (WGS) entry which is preliminary data.</text>
</comment>
<dbReference type="GO" id="GO:0006635">
    <property type="term" value="P:fatty acid beta-oxidation"/>
    <property type="evidence" value="ECO:0007669"/>
    <property type="project" value="TreeGrafter"/>
</dbReference>
<keyword evidence="4" id="KW-0456">Lyase</keyword>
<dbReference type="RefSeq" id="WP_101330268.1">
    <property type="nucleotide sequence ID" value="NZ_PJNH01000001.1"/>
</dbReference>
<dbReference type="GO" id="GO:0016853">
    <property type="term" value="F:isomerase activity"/>
    <property type="evidence" value="ECO:0007669"/>
    <property type="project" value="UniProtKB-KW"/>
</dbReference>
<dbReference type="PANTHER" id="PTHR11941">
    <property type="entry name" value="ENOYL-COA HYDRATASE-RELATED"/>
    <property type="match status" value="1"/>
</dbReference>
<evidence type="ECO:0000256" key="4">
    <source>
        <dbReference type="ARBA" id="ARBA00023239"/>
    </source>
</evidence>
<evidence type="ECO:0000256" key="7">
    <source>
        <dbReference type="ARBA" id="ARBA00038883"/>
    </source>
</evidence>
<sequence length="254" mass="28650">MGNVVTFEEIQDDIAVIRLNRPDKKNAISSELRIQLDEIIDNLHNNSSYKLVIFTGAGDAFCSGGDLQEFHGDISESEAYALLRPMKEVLLKLATLPMPTIAWMNGTARGGGLEIASACDLRVVAPSGNYGFVQGQLGIATGWGGGSLLYERIHPQQAFQWLIESDVRSAEQLIKNGFANYILDEFETIENSVFLTPYMQRSIQQMKWWKEQRLANMDVLELTKKMEREVEACSSLWESEAHREAVKHFFSKKK</sequence>
<gene>
    <name evidence="14" type="ORF">CEY16_01850</name>
</gene>
<dbReference type="EC" id="4.1.1.94" evidence="7"/>
<dbReference type="GO" id="GO:0004492">
    <property type="term" value="F:methyl/ethyl malonyl-CoA decarboxylase activity"/>
    <property type="evidence" value="ECO:0007669"/>
    <property type="project" value="UniProtKB-EC"/>
</dbReference>
<accession>A0A2I0QW38</accession>